<name>G8BU86_TETPH</name>
<proteinExistence type="predicted"/>
<dbReference type="KEGG" id="tpf:TPHA_0E03750"/>
<dbReference type="eggNOG" id="KOG2590">
    <property type="taxonomic scope" value="Eukaryota"/>
</dbReference>
<feature type="domain" description="HTH La-type RNA-binding" evidence="4">
    <location>
        <begin position="231"/>
        <end position="328"/>
    </location>
</feature>
<organism evidence="5 6">
    <name type="scientific">Tetrapisispora phaffii (strain ATCC 24235 / CBS 4417 / NBRC 1672 / NRRL Y-8282 / UCD 70-5)</name>
    <name type="common">Yeast</name>
    <name type="synonym">Fabospora phaffii</name>
    <dbReference type="NCBI Taxonomy" id="1071381"/>
    <lineage>
        <taxon>Eukaryota</taxon>
        <taxon>Fungi</taxon>
        <taxon>Dikarya</taxon>
        <taxon>Ascomycota</taxon>
        <taxon>Saccharomycotina</taxon>
        <taxon>Saccharomycetes</taxon>
        <taxon>Saccharomycetales</taxon>
        <taxon>Saccharomycetaceae</taxon>
        <taxon>Tetrapisispora</taxon>
    </lineage>
</organism>
<feature type="region of interest" description="Disordered" evidence="3">
    <location>
        <begin position="1"/>
        <end position="29"/>
    </location>
</feature>
<feature type="compositionally biased region" description="Basic and acidic residues" evidence="3">
    <location>
        <begin position="190"/>
        <end position="206"/>
    </location>
</feature>
<evidence type="ECO:0000259" key="4">
    <source>
        <dbReference type="PROSITE" id="PS50961"/>
    </source>
</evidence>
<feature type="compositionally biased region" description="Basic and acidic residues" evidence="3">
    <location>
        <begin position="379"/>
        <end position="389"/>
    </location>
</feature>
<dbReference type="GeneID" id="11531437"/>
<feature type="compositionally biased region" description="Basic and acidic residues" evidence="3">
    <location>
        <begin position="1"/>
        <end position="21"/>
    </location>
</feature>
<gene>
    <name evidence="5" type="primary">TPHA0E03750</name>
    <name evidence="5" type="ordered locus">TPHA_0E03750</name>
</gene>
<evidence type="ECO:0000256" key="3">
    <source>
        <dbReference type="SAM" id="MobiDB-lite"/>
    </source>
</evidence>
<evidence type="ECO:0000313" key="6">
    <source>
        <dbReference type="Proteomes" id="UP000005666"/>
    </source>
</evidence>
<dbReference type="Pfam" id="PF05383">
    <property type="entry name" value="La"/>
    <property type="match status" value="1"/>
</dbReference>
<feature type="compositionally biased region" description="Basic and acidic residues" evidence="3">
    <location>
        <begin position="133"/>
        <end position="151"/>
    </location>
</feature>
<feature type="compositionally biased region" description="Basic residues" evidence="3">
    <location>
        <begin position="121"/>
        <end position="132"/>
    </location>
</feature>
<sequence length="413" mass="46865">MSDSKEDIENVVKSEVEKEDSQIPIQESKSFILAPKPSQSPWKNGEVDGTNIPEQVISIEHTQSKSVGKYKKKHRGKKSNSVIKINSNTKWEAIQPVIVVADEVGNKTSNSNNSNSNNGKKSSRRRSKKKKPSTTDEGKDKESSKQNEDQQHSANGNKSNANMKQTSSKKNNNRKKTNKKKHQDSSNVNKKSEPDSKSYKDTESKKHNNNHNRNLYHGDHQNTDQRTYYSLKPIIDSVNAVAHQIEYYLSKENLEKDTYLMPKLSKDGYISMYPLSKFFRLVNLSFGGNISILLAALREIVVNENATITVSSGAFLDLNIEDSENILRQFFLRGKDWESYKGDIVNNKEESSYIIEKELSGNDLDQYMIFNVKGSNHRRSVDANHEGKENANATNTEEPKAEPEMETEKEDVN</sequence>
<evidence type="ECO:0000256" key="2">
    <source>
        <dbReference type="PROSITE-ProRule" id="PRU00332"/>
    </source>
</evidence>
<dbReference type="EMBL" id="HE612860">
    <property type="protein sequence ID" value="CCE63464.1"/>
    <property type="molecule type" value="Genomic_DNA"/>
</dbReference>
<keyword evidence="6" id="KW-1185">Reference proteome</keyword>
<feature type="compositionally biased region" description="Low complexity" evidence="3">
    <location>
        <begin position="106"/>
        <end position="120"/>
    </location>
</feature>
<feature type="compositionally biased region" description="Polar residues" evidence="3">
    <location>
        <begin position="152"/>
        <end position="168"/>
    </location>
</feature>
<feature type="region of interest" description="Disordered" evidence="3">
    <location>
        <begin position="63"/>
        <end position="221"/>
    </location>
</feature>
<dbReference type="InterPro" id="IPR036388">
    <property type="entry name" value="WH-like_DNA-bd_sf"/>
</dbReference>
<keyword evidence="1 2" id="KW-0694">RNA-binding</keyword>
<feature type="compositionally biased region" description="Basic residues" evidence="3">
    <location>
        <begin position="171"/>
        <end position="182"/>
    </location>
</feature>
<feature type="compositionally biased region" description="Basic residues" evidence="3">
    <location>
        <begin position="68"/>
        <end position="78"/>
    </location>
</feature>
<dbReference type="OrthoDB" id="340227at2759"/>
<dbReference type="Proteomes" id="UP000005666">
    <property type="component" value="Chromosome 5"/>
</dbReference>
<evidence type="ECO:0000313" key="5">
    <source>
        <dbReference type="EMBL" id="CCE63464.1"/>
    </source>
</evidence>
<dbReference type="PROSITE" id="PS50961">
    <property type="entry name" value="HTH_LA"/>
    <property type="match status" value="1"/>
</dbReference>
<feature type="region of interest" description="Disordered" evidence="3">
    <location>
        <begin position="379"/>
        <end position="413"/>
    </location>
</feature>
<dbReference type="InterPro" id="IPR006630">
    <property type="entry name" value="La_HTH"/>
</dbReference>
<dbReference type="InterPro" id="IPR036390">
    <property type="entry name" value="WH_DNA-bd_sf"/>
</dbReference>
<protein>
    <recommendedName>
        <fullName evidence="4">HTH La-type RNA-binding domain-containing protein</fullName>
    </recommendedName>
</protein>
<accession>G8BU86</accession>
<dbReference type="OMA" id="EYAMESN"/>
<dbReference type="RefSeq" id="XP_003685898.1">
    <property type="nucleotide sequence ID" value="XM_003685850.1"/>
</dbReference>
<dbReference type="SMART" id="SM00715">
    <property type="entry name" value="LA"/>
    <property type="match status" value="1"/>
</dbReference>
<dbReference type="STRING" id="1071381.G8BU86"/>
<dbReference type="GO" id="GO:0003723">
    <property type="term" value="F:RNA binding"/>
    <property type="evidence" value="ECO:0007669"/>
    <property type="project" value="UniProtKB-UniRule"/>
</dbReference>
<feature type="compositionally biased region" description="Acidic residues" evidence="3">
    <location>
        <begin position="404"/>
        <end position="413"/>
    </location>
</feature>
<dbReference type="Gene3D" id="1.10.10.10">
    <property type="entry name" value="Winged helix-like DNA-binding domain superfamily/Winged helix DNA-binding domain"/>
    <property type="match status" value="1"/>
</dbReference>
<dbReference type="AlphaFoldDB" id="G8BU86"/>
<dbReference type="SUPFAM" id="SSF46785">
    <property type="entry name" value="Winged helix' DNA-binding domain"/>
    <property type="match status" value="1"/>
</dbReference>
<dbReference type="HOGENOM" id="CLU_039873_0_0_1"/>
<evidence type="ECO:0000256" key="1">
    <source>
        <dbReference type="ARBA" id="ARBA00022884"/>
    </source>
</evidence>
<reference evidence="5 6" key="1">
    <citation type="journal article" date="2011" name="Proc. Natl. Acad. Sci. U.S.A.">
        <title>Evolutionary erosion of yeast sex chromosomes by mating-type switching accidents.</title>
        <authorList>
            <person name="Gordon J.L."/>
            <person name="Armisen D."/>
            <person name="Proux-Wera E."/>
            <person name="Oheigeartaigh S.S."/>
            <person name="Byrne K.P."/>
            <person name="Wolfe K.H."/>
        </authorList>
    </citation>
    <scope>NUCLEOTIDE SEQUENCE [LARGE SCALE GENOMIC DNA]</scope>
    <source>
        <strain evidence="6">ATCC 24235 / CBS 4417 / NBRC 1672 / NRRL Y-8282 / UCD 70-5</strain>
    </source>
</reference>